<keyword evidence="8" id="KW-1185">Reference proteome</keyword>
<evidence type="ECO:0000256" key="2">
    <source>
        <dbReference type="ARBA" id="ARBA00007441"/>
    </source>
</evidence>
<evidence type="ECO:0000259" key="6">
    <source>
        <dbReference type="Pfam" id="PF00155"/>
    </source>
</evidence>
<dbReference type="Gene3D" id="3.40.640.10">
    <property type="entry name" value="Type I PLP-dependent aspartate aminotransferase-like (Major domain)"/>
    <property type="match status" value="1"/>
</dbReference>
<organism evidence="7 8">
    <name type="scientific">Desulfobotulus mexicanus</name>
    <dbReference type="NCBI Taxonomy" id="2586642"/>
    <lineage>
        <taxon>Bacteria</taxon>
        <taxon>Pseudomonadati</taxon>
        <taxon>Thermodesulfobacteriota</taxon>
        <taxon>Desulfobacteria</taxon>
        <taxon>Desulfobacterales</taxon>
        <taxon>Desulfobacteraceae</taxon>
        <taxon>Desulfobotulus</taxon>
    </lineage>
</organism>
<dbReference type="Proteomes" id="UP000321899">
    <property type="component" value="Unassembled WGS sequence"/>
</dbReference>
<dbReference type="Gene3D" id="3.90.1150.10">
    <property type="entry name" value="Aspartate Aminotransferase, domain 1"/>
    <property type="match status" value="1"/>
</dbReference>
<feature type="domain" description="Aminotransferase class I/classII large" evidence="6">
    <location>
        <begin position="53"/>
        <end position="423"/>
    </location>
</feature>
<reference evidence="7 8" key="1">
    <citation type="submission" date="2019-06" db="EMBL/GenBank/DDBJ databases">
        <title>Desulfobotulus mexicanus sp. nov., a novel sulfate-reducing bacterium isolated from the sediment of an alkaline crater lake in Mexico.</title>
        <authorList>
            <person name="Hirschler-Rea A."/>
        </authorList>
    </citation>
    <scope>NUCLEOTIDE SEQUENCE [LARGE SCALE GENOMIC DNA]</scope>
    <source>
        <strain evidence="7 8">PAR22N</strain>
    </source>
</reference>
<evidence type="ECO:0000256" key="1">
    <source>
        <dbReference type="ARBA" id="ARBA00001933"/>
    </source>
</evidence>
<dbReference type="InterPro" id="IPR015422">
    <property type="entry name" value="PyrdxlP-dep_Trfase_small"/>
</dbReference>
<dbReference type="SUPFAM" id="SSF53383">
    <property type="entry name" value="PLP-dependent transferases"/>
    <property type="match status" value="1"/>
</dbReference>
<name>A0A5S5MD56_9BACT</name>
<evidence type="ECO:0000313" key="7">
    <source>
        <dbReference type="EMBL" id="TYT73589.1"/>
    </source>
</evidence>
<sequence>MNPLAEQLNAALANGNPKALELLSSVGQNLFFPKGILSQSAEAKEKAHAINATIGIAREDGGIMCFPSVMDGLNYSPEDSLTYAPSFGILELRKAWQTSLFEKNPSLKGKTVSLPVVTCGITHAISVFAETWCNAGDTVILPDMMWGNYNLIMNVRLGIRLRHYPIFTPEGGFNVEGMMELVRDEAEKTGKAIVLLNFPQNPTGYAISRTEADTLIGGIKKIAESGKKILVVTDDAYFGLFYEEETLKESLFAHFADLNENILAIKLDGATKENYVWGLRVGFMTYGTKVSGETAPFYEALERKTAGCIRGNISNASHLGQRIVLRSMQDERYSAEHGLKHDILQARATRVKEVLKDPAYADAFTPYPFNAGYFMCVRLNDVEAEKLRVHLLEKYGVGLIALGKYDIRVAFSCIEENEVKPLFDILLQGIQDLRNAELSLKS</sequence>
<dbReference type="Pfam" id="PF00155">
    <property type="entry name" value="Aminotran_1_2"/>
    <property type="match status" value="1"/>
</dbReference>
<evidence type="ECO:0000256" key="4">
    <source>
        <dbReference type="ARBA" id="ARBA00022679"/>
    </source>
</evidence>
<dbReference type="InterPro" id="IPR050596">
    <property type="entry name" value="AspAT/PAT-like"/>
</dbReference>
<comment type="similarity">
    <text evidence="2">Belongs to the class-I pyridoxal-phosphate-dependent aminotransferase family.</text>
</comment>
<dbReference type="GO" id="GO:0006520">
    <property type="term" value="P:amino acid metabolic process"/>
    <property type="evidence" value="ECO:0007669"/>
    <property type="project" value="InterPro"/>
</dbReference>
<keyword evidence="4 7" id="KW-0808">Transferase</keyword>
<dbReference type="RefSeq" id="WP_139450557.1">
    <property type="nucleotide sequence ID" value="NZ_VDMB01000025.1"/>
</dbReference>
<keyword evidence="3 7" id="KW-0032">Aminotransferase</keyword>
<dbReference type="InterPro" id="IPR015424">
    <property type="entry name" value="PyrdxlP-dep_Trfase"/>
</dbReference>
<comment type="caution">
    <text evidence="7">The sequence shown here is derived from an EMBL/GenBank/DDBJ whole genome shotgun (WGS) entry which is preliminary data.</text>
</comment>
<dbReference type="PANTHER" id="PTHR46383">
    <property type="entry name" value="ASPARTATE AMINOTRANSFERASE"/>
    <property type="match status" value="1"/>
</dbReference>
<dbReference type="OrthoDB" id="9762162at2"/>
<proteinExistence type="inferred from homology"/>
<protein>
    <submittedName>
        <fullName evidence="7">Aminotransferase class I/II-fold pyridoxal phosphate-dependent enzyme</fullName>
    </submittedName>
</protein>
<keyword evidence="5" id="KW-0663">Pyridoxal phosphate</keyword>
<dbReference type="InterPro" id="IPR015421">
    <property type="entry name" value="PyrdxlP-dep_Trfase_major"/>
</dbReference>
<accession>A0A5S5MD56</accession>
<dbReference type="EMBL" id="VDMB01000025">
    <property type="protein sequence ID" value="TYT73589.1"/>
    <property type="molecule type" value="Genomic_DNA"/>
</dbReference>
<dbReference type="AlphaFoldDB" id="A0A5S5MD56"/>
<dbReference type="PANTHER" id="PTHR46383:SF1">
    <property type="entry name" value="ASPARTATE AMINOTRANSFERASE"/>
    <property type="match status" value="1"/>
</dbReference>
<dbReference type="GO" id="GO:0030170">
    <property type="term" value="F:pyridoxal phosphate binding"/>
    <property type="evidence" value="ECO:0007669"/>
    <property type="project" value="InterPro"/>
</dbReference>
<evidence type="ECO:0000313" key="8">
    <source>
        <dbReference type="Proteomes" id="UP000321899"/>
    </source>
</evidence>
<evidence type="ECO:0000256" key="5">
    <source>
        <dbReference type="ARBA" id="ARBA00022898"/>
    </source>
</evidence>
<comment type="cofactor">
    <cofactor evidence="1">
        <name>pyridoxal 5'-phosphate</name>
        <dbReference type="ChEBI" id="CHEBI:597326"/>
    </cofactor>
</comment>
<dbReference type="NCBIfam" id="NF006388">
    <property type="entry name" value="PRK08637.1"/>
    <property type="match status" value="1"/>
</dbReference>
<dbReference type="InterPro" id="IPR004839">
    <property type="entry name" value="Aminotransferase_I/II_large"/>
</dbReference>
<evidence type="ECO:0000256" key="3">
    <source>
        <dbReference type="ARBA" id="ARBA00022576"/>
    </source>
</evidence>
<gene>
    <name evidence="7" type="ORF">FIM25_14385</name>
</gene>
<dbReference type="CDD" id="cd00609">
    <property type="entry name" value="AAT_like"/>
    <property type="match status" value="1"/>
</dbReference>
<dbReference type="GO" id="GO:0008483">
    <property type="term" value="F:transaminase activity"/>
    <property type="evidence" value="ECO:0007669"/>
    <property type="project" value="UniProtKB-KW"/>
</dbReference>